<protein>
    <submittedName>
        <fullName evidence="1">Uncharacterized protein</fullName>
    </submittedName>
</protein>
<sequence>MKKIPNAFLKYLDGFPKKVVLPNRMGKCWHVEMAYTDSMVLFANGWKNGCVKRETSANVSIDMEVEMEEKEDDEDDML</sequence>
<name>A0ACC1BW03_9ROSI</name>
<evidence type="ECO:0000313" key="2">
    <source>
        <dbReference type="Proteomes" id="UP001164250"/>
    </source>
</evidence>
<organism evidence="1 2">
    <name type="scientific">Pistacia atlantica</name>
    <dbReference type="NCBI Taxonomy" id="434234"/>
    <lineage>
        <taxon>Eukaryota</taxon>
        <taxon>Viridiplantae</taxon>
        <taxon>Streptophyta</taxon>
        <taxon>Embryophyta</taxon>
        <taxon>Tracheophyta</taxon>
        <taxon>Spermatophyta</taxon>
        <taxon>Magnoliopsida</taxon>
        <taxon>eudicotyledons</taxon>
        <taxon>Gunneridae</taxon>
        <taxon>Pentapetalae</taxon>
        <taxon>rosids</taxon>
        <taxon>malvids</taxon>
        <taxon>Sapindales</taxon>
        <taxon>Anacardiaceae</taxon>
        <taxon>Pistacia</taxon>
    </lineage>
</organism>
<dbReference type="Proteomes" id="UP001164250">
    <property type="component" value="Chromosome 3"/>
</dbReference>
<accession>A0ACC1BW03</accession>
<comment type="caution">
    <text evidence="1">The sequence shown here is derived from an EMBL/GenBank/DDBJ whole genome shotgun (WGS) entry which is preliminary data.</text>
</comment>
<proteinExistence type="predicted"/>
<keyword evidence="2" id="KW-1185">Reference proteome</keyword>
<dbReference type="EMBL" id="CM047899">
    <property type="protein sequence ID" value="KAJ0103155.1"/>
    <property type="molecule type" value="Genomic_DNA"/>
</dbReference>
<evidence type="ECO:0000313" key="1">
    <source>
        <dbReference type="EMBL" id="KAJ0103155.1"/>
    </source>
</evidence>
<gene>
    <name evidence="1" type="ORF">Patl1_04065</name>
</gene>
<reference evidence="2" key="1">
    <citation type="journal article" date="2023" name="G3 (Bethesda)">
        <title>Genome assembly and association tests identify interacting loci associated with vigor, precocity, and sex in interspecific pistachio rootstocks.</title>
        <authorList>
            <person name="Palmer W."/>
            <person name="Jacygrad E."/>
            <person name="Sagayaradj S."/>
            <person name="Cavanaugh K."/>
            <person name="Han R."/>
            <person name="Bertier L."/>
            <person name="Beede B."/>
            <person name="Kafkas S."/>
            <person name="Golino D."/>
            <person name="Preece J."/>
            <person name="Michelmore R."/>
        </authorList>
    </citation>
    <scope>NUCLEOTIDE SEQUENCE [LARGE SCALE GENOMIC DNA]</scope>
</reference>